<sequence length="378" mass="38638">MSTAAAALGDRDARLALGAVTDAGEPSVSALVAAVGPAAAWEAVLEGGLGELVAARARHLDLDQEREAYGTSDARFVVPGDEEWPDRLDDLAEVDAVQRRGGVPLGLWLRGPGHLRTLVERSVAVVGSRAATAYGNGVAADLASDLADAGVTVVSGGAFGIDAAAHRGALAVGGPTVGVVANGVDVAYPPGNARIFEGLAARHLVVSELPPGSHPTRVRFLARNRLIAALTLGTVVVEAALRSGARNTAGWASSLGRTLMAVPGPVHSAASVGPHLMVRQGQAVLVTRADEVLELVSAAGEHLLGHEQGPDRRTDALDVAQLGVFEALSARRWRTPGEIASTAGVRVPVCLAALTELESRGLAVGDARGWRATPRGPA</sequence>
<dbReference type="EMBL" id="LT629799">
    <property type="protein sequence ID" value="SDU84896.1"/>
    <property type="molecule type" value="Genomic_DNA"/>
</dbReference>
<accession>A0A1H2LX68</accession>
<evidence type="ECO:0000313" key="4">
    <source>
        <dbReference type="Proteomes" id="UP000198825"/>
    </source>
</evidence>
<dbReference type="SUPFAM" id="SSF102405">
    <property type="entry name" value="MCP/YpsA-like"/>
    <property type="match status" value="1"/>
</dbReference>
<protein>
    <submittedName>
        <fullName evidence="3">DNA processing protein</fullName>
    </submittedName>
</protein>
<dbReference type="STRING" id="546874.SAMN04488544_0909"/>
<reference evidence="4" key="1">
    <citation type="submission" date="2016-10" db="EMBL/GenBank/DDBJ databases">
        <authorList>
            <person name="Varghese N."/>
            <person name="Submissions S."/>
        </authorList>
    </citation>
    <scope>NUCLEOTIDE SEQUENCE [LARGE SCALE GENOMIC DNA]</scope>
    <source>
        <strain evidence="4">DSM 21743</strain>
    </source>
</reference>
<dbReference type="InterPro" id="IPR057666">
    <property type="entry name" value="DrpA_SLOG"/>
</dbReference>
<dbReference type="AlphaFoldDB" id="A0A1H2LX68"/>
<dbReference type="RefSeq" id="WP_231918435.1">
    <property type="nucleotide sequence ID" value="NZ_LT629799.1"/>
</dbReference>
<comment type="similarity">
    <text evidence="1">Belongs to the DprA/Smf family.</text>
</comment>
<evidence type="ECO:0000259" key="2">
    <source>
        <dbReference type="Pfam" id="PF02481"/>
    </source>
</evidence>
<dbReference type="Gene3D" id="3.40.50.450">
    <property type="match status" value="1"/>
</dbReference>
<dbReference type="NCBIfam" id="TIGR00732">
    <property type="entry name" value="dprA"/>
    <property type="match status" value="1"/>
</dbReference>
<dbReference type="Pfam" id="PF02481">
    <property type="entry name" value="DNA_processg_A"/>
    <property type="match status" value="1"/>
</dbReference>
<dbReference type="PANTHER" id="PTHR43022">
    <property type="entry name" value="PROTEIN SMF"/>
    <property type="match status" value="1"/>
</dbReference>
<gene>
    <name evidence="3" type="ORF">SAMN04488544_0909</name>
</gene>
<dbReference type="Proteomes" id="UP000198825">
    <property type="component" value="Chromosome I"/>
</dbReference>
<evidence type="ECO:0000313" key="3">
    <source>
        <dbReference type="EMBL" id="SDU84896.1"/>
    </source>
</evidence>
<keyword evidence="4" id="KW-1185">Reference proteome</keyword>
<feature type="domain" description="Smf/DprA SLOG" evidence="2">
    <location>
        <begin position="76"/>
        <end position="296"/>
    </location>
</feature>
<name>A0A1H2LX68_9ACTN</name>
<dbReference type="PANTHER" id="PTHR43022:SF1">
    <property type="entry name" value="PROTEIN SMF"/>
    <property type="match status" value="1"/>
</dbReference>
<dbReference type="InterPro" id="IPR003488">
    <property type="entry name" value="DprA"/>
</dbReference>
<organism evidence="3 4">
    <name type="scientific">Microlunatus sagamiharensis</name>
    <dbReference type="NCBI Taxonomy" id="546874"/>
    <lineage>
        <taxon>Bacteria</taxon>
        <taxon>Bacillati</taxon>
        <taxon>Actinomycetota</taxon>
        <taxon>Actinomycetes</taxon>
        <taxon>Propionibacteriales</taxon>
        <taxon>Propionibacteriaceae</taxon>
        <taxon>Microlunatus</taxon>
    </lineage>
</organism>
<evidence type="ECO:0000256" key="1">
    <source>
        <dbReference type="ARBA" id="ARBA00006525"/>
    </source>
</evidence>
<proteinExistence type="inferred from homology"/>
<dbReference type="GO" id="GO:0009294">
    <property type="term" value="P:DNA-mediated transformation"/>
    <property type="evidence" value="ECO:0007669"/>
    <property type="project" value="InterPro"/>
</dbReference>